<dbReference type="OrthoDB" id="7203053at2"/>
<keyword evidence="2 5" id="KW-0812">Transmembrane</keyword>
<comment type="subcellular location">
    <subcellularLocation>
        <location evidence="1">Membrane</location>
        <topology evidence="1">Multi-pass membrane protein</topology>
    </subcellularLocation>
</comment>
<reference evidence="6 7" key="1">
    <citation type="journal article" date="2012" name="J. Bacteriol.">
        <title>Genome of Bacillus macauensis ZFHKF-1, a Long-Chain-Forming Bacterium.</title>
        <authorList>
            <person name="Cai L."/>
            <person name="Zhang T."/>
        </authorList>
    </citation>
    <scope>NUCLEOTIDE SEQUENCE [LARGE SCALE GENOMIC DNA]</scope>
    <source>
        <strain evidence="6 7">ZFHKF-1</strain>
    </source>
</reference>
<dbReference type="InterPro" id="IPR007269">
    <property type="entry name" value="ICMT_MeTrfase"/>
</dbReference>
<evidence type="ECO:0000313" key="7">
    <source>
        <dbReference type="Proteomes" id="UP000004080"/>
    </source>
</evidence>
<dbReference type="PANTHER" id="PTHR43847:SF1">
    <property type="entry name" value="BLL3993 PROTEIN"/>
    <property type="match status" value="1"/>
</dbReference>
<evidence type="ECO:0000256" key="5">
    <source>
        <dbReference type="SAM" id="Phobius"/>
    </source>
</evidence>
<keyword evidence="6" id="KW-0808">Transferase</keyword>
<comment type="caution">
    <text evidence="6">The sequence shown here is derived from an EMBL/GenBank/DDBJ whole genome shotgun (WGS) entry which is preliminary data.</text>
</comment>
<evidence type="ECO:0000256" key="1">
    <source>
        <dbReference type="ARBA" id="ARBA00004141"/>
    </source>
</evidence>
<keyword evidence="3 5" id="KW-1133">Transmembrane helix</keyword>
<evidence type="ECO:0000313" key="6">
    <source>
        <dbReference type="EMBL" id="EIT86515.1"/>
    </source>
</evidence>
<dbReference type="Pfam" id="PF04140">
    <property type="entry name" value="ICMT"/>
    <property type="match status" value="1"/>
</dbReference>
<gene>
    <name evidence="6" type="ORF">A374_03054</name>
</gene>
<sequence length="184" mass="21213">MFVLIFSIILAERLIELLVAKRNEKKMLRSGGYEVGRGHYRYMVLLHSCFLGSLILEVVGYGAKPPQWTWVLLGLFFTLQAGRIWCISSLGVYWNTKIMILPGAHVIEKGPYRWLRHPNYVIVSLEIVCIPLIFGAYVTALVFSVLNMIILFIRIPMEEKALQQATDYTVCFQEKKRFVPKVKT</sequence>
<name>I8UI08_9BACL</name>
<keyword evidence="6" id="KW-0489">Methyltransferase</keyword>
<feature type="transmembrane region" description="Helical" evidence="5">
    <location>
        <begin position="120"/>
        <end position="153"/>
    </location>
</feature>
<feature type="transmembrane region" description="Helical" evidence="5">
    <location>
        <begin position="44"/>
        <end position="63"/>
    </location>
</feature>
<evidence type="ECO:0000256" key="3">
    <source>
        <dbReference type="ARBA" id="ARBA00022989"/>
    </source>
</evidence>
<feature type="transmembrane region" description="Helical" evidence="5">
    <location>
        <begin position="70"/>
        <end position="94"/>
    </location>
</feature>
<accession>I8UI08</accession>
<protein>
    <submittedName>
        <fullName evidence="6">Isoprenylcysteine carboxyl methyltransferase</fullName>
    </submittedName>
</protein>
<organism evidence="6 7">
    <name type="scientific">Fictibacillus macauensis ZFHKF-1</name>
    <dbReference type="NCBI Taxonomy" id="1196324"/>
    <lineage>
        <taxon>Bacteria</taxon>
        <taxon>Bacillati</taxon>
        <taxon>Bacillota</taxon>
        <taxon>Bacilli</taxon>
        <taxon>Bacillales</taxon>
        <taxon>Fictibacillaceae</taxon>
        <taxon>Fictibacillus</taxon>
    </lineage>
</organism>
<dbReference type="InterPro" id="IPR052527">
    <property type="entry name" value="Metal_cation-efflux_comp"/>
</dbReference>
<dbReference type="PATRIC" id="fig|1196324.3.peg.618"/>
<dbReference type="PANTHER" id="PTHR43847">
    <property type="entry name" value="BLL3993 PROTEIN"/>
    <property type="match status" value="1"/>
</dbReference>
<keyword evidence="7" id="KW-1185">Reference proteome</keyword>
<dbReference type="Gene3D" id="1.20.120.1630">
    <property type="match status" value="1"/>
</dbReference>
<dbReference type="RefSeq" id="WP_007200710.1">
    <property type="nucleotide sequence ID" value="NZ_AKKV01000020.1"/>
</dbReference>
<proteinExistence type="predicted"/>
<dbReference type="EMBL" id="AKKV01000020">
    <property type="protein sequence ID" value="EIT86515.1"/>
    <property type="molecule type" value="Genomic_DNA"/>
</dbReference>
<dbReference type="eggNOG" id="COG1755">
    <property type="taxonomic scope" value="Bacteria"/>
</dbReference>
<keyword evidence="4 5" id="KW-0472">Membrane</keyword>
<evidence type="ECO:0000256" key="2">
    <source>
        <dbReference type="ARBA" id="ARBA00022692"/>
    </source>
</evidence>
<dbReference type="GO" id="GO:0016020">
    <property type="term" value="C:membrane"/>
    <property type="evidence" value="ECO:0007669"/>
    <property type="project" value="UniProtKB-SubCell"/>
</dbReference>
<dbReference type="Proteomes" id="UP000004080">
    <property type="component" value="Unassembled WGS sequence"/>
</dbReference>
<dbReference type="STRING" id="1196324.A374_03054"/>
<dbReference type="GO" id="GO:0004671">
    <property type="term" value="F:protein C-terminal S-isoprenylcysteine carboxyl O-methyltransferase activity"/>
    <property type="evidence" value="ECO:0007669"/>
    <property type="project" value="InterPro"/>
</dbReference>
<dbReference type="AlphaFoldDB" id="I8UI08"/>
<dbReference type="GO" id="GO:0032259">
    <property type="term" value="P:methylation"/>
    <property type="evidence" value="ECO:0007669"/>
    <property type="project" value="UniProtKB-KW"/>
</dbReference>
<evidence type="ECO:0000256" key="4">
    <source>
        <dbReference type="ARBA" id="ARBA00023136"/>
    </source>
</evidence>